<dbReference type="InterPro" id="IPR036881">
    <property type="entry name" value="Glyco_hydro_3_C_sf"/>
</dbReference>
<evidence type="ECO:0000259" key="4">
    <source>
        <dbReference type="Pfam" id="PF00933"/>
    </source>
</evidence>
<evidence type="ECO:0000313" key="7">
    <source>
        <dbReference type="Proteomes" id="UP001360560"/>
    </source>
</evidence>
<keyword evidence="2" id="KW-0378">Hydrolase</keyword>
<dbReference type="RefSeq" id="XP_064852179.1">
    <property type="nucleotide sequence ID" value="XM_064996107.1"/>
</dbReference>
<dbReference type="GO" id="GO:0009254">
    <property type="term" value="P:peptidoglycan turnover"/>
    <property type="evidence" value="ECO:0007669"/>
    <property type="project" value="TreeGrafter"/>
</dbReference>
<comment type="caution">
    <text evidence="5">The sequence shown here is derived from an EMBL/GenBank/DDBJ whole genome shotgun (WGS) entry which is preliminary data.</text>
</comment>
<keyword evidence="3" id="KW-0326">Glycosidase</keyword>
<dbReference type="Gene3D" id="3.40.630.30">
    <property type="match status" value="1"/>
</dbReference>
<sequence length="1053" mass="117789">MDIVGKLFMVGFEGTDVTQEIHTLITKYRVSSIILSGRNFINAAQAKKLIHDLQALAMHSGYNYPIIFVIDEEGGMLNSLFDKNFITQFPGAMSLGATGSEELVYQVHRAVAKELKSIGFSMHLGPVLDILKNGTNTFQQQMIGVRSYGYGVKLVSRFGKAAAQAFRDEKLFNCGKHFPGYGSATVNSNFELPMIVESTEQMMEFNLVPYKDLINAGLLDSVLVGGCAVPGVNSNDLHACLSPTIVTNMLRGKLQFKGIVISECLLLEALDRNFGVVQGCISAFSVGCDLIMLCSNFKIQEEAILAMQSVVGDELIDPSILRQSLSRIENLQRQLPSWPEVIEQQGMLTQDILNQHRLISSLAYKKSITVIRDAGLPITRFLSPNVEKENTILLLTPLISPLYETVDEHGNRSHINNIAADDYAKLNLNYGEDVFIELGKLLSEYRPGYKIYHTSYNSNGLTSFHEELILKSKVILFFSAETTKNLYQVGVSKHVSMLCNSSTIRHRGQAQRRETRQMIIISVSSPMDFLYDINIGGSPTGYICTYDYTINALMHLPEVLFGDYVPTGKIPGFTIGNKKFIDGNGGKKKGKHSWLVEAFNFTRDWDNLINLLKNNHYLAFSAAESSLTSLKRFYLDSEHHRSFVVRNTSSKTILGISTTWFHCEHSKSSNDNVGNFLLLLVDKNKRNIAIGSHLYSKTMKYLFEEANCSRVYLGGGYPKLTSANDLLLNFSDENTGGVNFFKSFGWNFGDESFMSSGNIPQRKSKKRDVNGESISLNIKNSDRMSVSTLLADNVSDAAKSKPEYSSQALSFSDATKDSDNPFATRLLNQPIQRKVRHLMKLDDILSWKVSENLVRQLQVVGIMFDICRNPADVFALQKGKNSLNTYEEDTDSHSANKANNNYEIYLELYKDFCAADGDKQYLDGSGNLDIIVALEPTRRSVVGSLIVFNGNSKFSKFFPFLEFSRGSDNARKPKDQGFACIAGHFIDPLYTTLSEVFELGLICTALMYIKSQYSNCSECFITDIDEKQIGSLQDNGFKVLEKYYNYYSVMGRS</sequence>
<reference evidence="5" key="2">
    <citation type="submission" date="2023-06" db="EMBL/GenBank/DDBJ databases">
        <authorList>
            <person name="Mure A."/>
            <person name="Hattori Y."/>
        </authorList>
    </citation>
    <scope>NUCLEOTIDE SEQUENCE</scope>
    <source>
        <strain evidence="5">SC-9</strain>
    </source>
</reference>
<dbReference type="GO" id="GO:0004553">
    <property type="term" value="F:hydrolase activity, hydrolyzing O-glycosyl compounds"/>
    <property type="evidence" value="ECO:0007669"/>
    <property type="project" value="InterPro"/>
</dbReference>
<dbReference type="Proteomes" id="UP001360560">
    <property type="component" value="Unassembled WGS sequence"/>
</dbReference>
<dbReference type="SUPFAM" id="SSF55729">
    <property type="entry name" value="Acyl-CoA N-acyltransferases (Nat)"/>
    <property type="match status" value="1"/>
</dbReference>
<dbReference type="EMBL" id="BTFZ01000004">
    <property type="protein sequence ID" value="GMM35179.1"/>
    <property type="molecule type" value="Genomic_DNA"/>
</dbReference>
<comment type="similarity">
    <text evidence="1">Belongs to the glycosyl hydrolase 3 family.</text>
</comment>
<name>A0AAV5QKN6_9ASCO</name>
<evidence type="ECO:0000313" key="5">
    <source>
        <dbReference type="EMBL" id="GMM35179.1"/>
    </source>
</evidence>
<dbReference type="InterPro" id="IPR036962">
    <property type="entry name" value="Glyco_hydro_3_N_sf"/>
</dbReference>
<dbReference type="Gene3D" id="3.40.50.1700">
    <property type="entry name" value="Glycoside hydrolase family 3 C-terminal domain"/>
    <property type="match status" value="1"/>
</dbReference>
<dbReference type="Gene3D" id="3.20.20.300">
    <property type="entry name" value="Glycoside hydrolase, family 3, N-terminal domain"/>
    <property type="match status" value="1"/>
</dbReference>
<dbReference type="InterPro" id="IPR050226">
    <property type="entry name" value="NagZ_Beta-hexosaminidase"/>
</dbReference>
<feature type="domain" description="Glycoside hydrolase family 3 N-terminal" evidence="4">
    <location>
        <begin position="4"/>
        <end position="329"/>
    </location>
</feature>
<evidence type="ECO:0000256" key="1">
    <source>
        <dbReference type="ARBA" id="ARBA00005336"/>
    </source>
</evidence>
<dbReference type="InterPro" id="IPR017853">
    <property type="entry name" value="GH"/>
</dbReference>
<evidence type="ECO:0000256" key="3">
    <source>
        <dbReference type="ARBA" id="ARBA00023295"/>
    </source>
</evidence>
<protein>
    <recommendedName>
        <fullName evidence="4">Glycoside hydrolase family 3 N-terminal domain-containing protein</fullName>
    </recommendedName>
</protein>
<reference evidence="5 7" key="1">
    <citation type="journal article" date="2023" name="Elife">
        <title>Identification of key yeast species and microbe-microbe interactions impacting larval growth of Drosophila in the wild.</title>
        <authorList>
            <person name="Mure A."/>
            <person name="Sugiura Y."/>
            <person name="Maeda R."/>
            <person name="Honda K."/>
            <person name="Sakurai N."/>
            <person name="Takahashi Y."/>
            <person name="Watada M."/>
            <person name="Katoh T."/>
            <person name="Gotoh A."/>
            <person name="Gotoh Y."/>
            <person name="Taniguchi I."/>
            <person name="Nakamura K."/>
            <person name="Hayashi T."/>
            <person name="Katayama T."/>
            <person name="Uemura T."/>
            <person name="Hattori Y."/>
        </authorList>
    </citation>
    <scope>NUCLEOTIDE SEQUENCE [LARGE SCALE GENOMIC DNA]</scope>
    <source>
        <strain evidence="5 7">SC-9</strain>
    </source>
</reference>
<keyword evidence="7" id="KW-1185">Reference proteome</keyword>
<dbReference type="PANTHER" id="PTHR30480:SF8">
    <property type="entry name" value="PUTATIVE (AFU_ORTHOLOGUE AFUA_8G04060)-RELATED"/>
    <property type="match status" value="1"/>
</dbReference>
<dbReference type="SUPFAM" id="SSF51445">
    <property type="entry name" value="(Trans)glycosidases"/>
    <property type="match status" value="1"/>
</dbReference>
<dbReference type="EMBL" id="BTFZ01000004">
    <property type="protein sequence ID" value="GMM35187.1"/>
    <property type="molecule type" value="Genomic_DNA"/>
</dbReference>
<dbReference type="GO" id="GO:0005975">
    <property type="term" value="P:carbohydrate metabolic process"/>
    <property type="evidence" value="ECO:0007669"/>
    <property type="project" value="InterPro"/>
</dbReference>
<dbReference type="InterPro" id="IPR001764">
    <property type="entry name" value="Glyco_hydro_3_N"/>
</dbReference>
<dbReference type="AlphaFoldDB" id="A0AAV5QKN6"/>
<dbReference type="InterPro" id="IPR016181">
    <property type="entry name" value="Acyl_CoA_acyltransferase"/>
</dbReference>
<accession>A0AAV5QKN6</accession>
<dbReference type="Pfam" id="PF00933">
    <property type="entry name" value="Glyco_hydro_3"/>
    <property type="match status" value="1"/>
</dbReference>
<evidence type="ECO:0000313" key="6">
    <source>
        <dbReference type="EMBL" id="GMM35187.1"/>
    </source>
</evidence>
<organism evidence="5 7">
    <name type="scientific">Saccharomycopsis crataegensis</name>
    <dbReference type="NCBI Taxonomy" id="43959"/>
    <lineage>
        <taxon>Eukaryota</taxon>
        <taxon>Fungi</taxon>
        <taxon>Dikarya</taxon>
        <taxon>Ascomycota</taxon>
        <taxon>Saccharomycotina</taxon>
        <taxon>Saccharomycetes</taxon>
        <taxon>Saccharomycopsidaceae</taxon>
        <taxon>Saccharomycopsis</taxon>
    </lineage>
</organism>
<evidence type="ECO:0000256" key="2">
    <source>
        <dbReference type="ARBA" id="ARBA00022801"/>
    </source>
</evidence>
<dbReference type="GeneID" id="90073158"/>
<gene>
    <name evidence="5" type="ORF">DASC09_025040</name>
    <name evidence="6" type="ORF">DASC09_025120</name>
</gene>
<proteinExistence type="inferred from homology"/>
<dbReference type="PANTHER" id="PTHR30480">
    <property type="entry name" value="BETA-HEXOSAMINIDASE-RELATED"/>
    <property type="match status" value="1"/>
</dbReference>